<evidence type="ECO:0000259" key="2">
    <source>
        <dbReference type="Pfam" id="PF00498"/>
    </source>
</evidence>
<dbReference type="CDD" id="cd00060">
    <property type="entry name" value="FHA"/>
    <property type="match status" value="1"/>
</dbReference>
<dbReference type="AlphaFoldDB" id="A0A261SIU3"/>
<dbReference type="EMBL" id="NEVM01000001">
    <property type="protein sequence ID" value="OZI37324.1"/>
    <property type="molecule type" value="Genomic_DNA"/>
</dbReference>
<keyword evidence="4" id="KW-1185">Reference proteome</keyword>
<evidence type="ECO:0000313" key="4">
    <source>
        <dbReference type="Proteomes" id="UP000216020"/>
    </source>
</evidence>
<proteinExistence type="predicted"/>
<dbReference type="RefSeq" id="WP_094851431.1">
    <property type="nucleotide sequence ID" value="NZ_NEVM01000001.1"/>
</dbReference>
<dbReference type="OrthoDB" id="273564at2"/>
<protein>
    <recommendedName>
        <fullName evidence="2">FHA domain-containing protein</fullName>
    </recommendedName>
</protein>
<dbReference type="InterPro" id="IPR000253">
    <property type="entry name" value="FHA_dom"/>
</dbReference>
<dbReference type="Pfam" id="PF00498">
    <property type="entry name" value="FHA"/>
    <property type="match status" value="1"/>
</dbReference>
<organism evidence="3 4">
    <name type="scientific">Bordetella genomosp. 10</name>
    <dbReference type="NCBI Taxonomy" id="1416804"/>
    <lineage>
        <taxon>Bacteria</taxon>
        <taxon>Pseudomonadati</taxon>
        <taxon>Pseudomonadota</taxon>
        <taxon>Betaproteobacteria</taxon>
        <taxon>Burkholderiales</taxon>
        <taxon>Alcaligenaceae</taxon>
        <taxon>Bordetella</taxon>
    </lineage>
</organism>
<feature type="region of interest" description="Disordered" evidence="1">
    <location>
        <begin position="183"/>
        <end position="246"/>
    </location>
</feature>
<dbReference type="Gene3D" id="2.60.200.20">
    <property type="match status" value="1"/>
</dbReference>
<accession>A0A261SIU3</accession>
<comment type="caution">
    <text evidence="3">The sequence shown here is derived from an EMBL/GenBank/DDBJ whole genome shotgun (WGS) entry which is preliminary data.</text>
</comment>
<feature type="compositionally biased region" description="Basic and acidic residues" evidence="1">
    <location>
        <begin position="224"/>
        <end position="235"/>
    </location>
</feature>
<evidence type="ECO:0000256" key="1">
    <source>
        <dbReference type="SAM" id="MobiDB-lite"/>
    </source>
</evidence>
<feature type="region of interest" description="Disordered" evidence="1">
    <location>
        <begin position="144"/>
        <end position="169"/>
    </location>
</feature>
<name>A0A261SIU3_9BORD</name>
<dbReference type="InterPro" id="IPR008984">
    <property type="entry name" value="SMAD_FHA_dom_sf"/>
</dbReference>
<evidence type="ECO:0000313" key="3">
    <source>
        <dbReference type="EMBL" id="OZI37324.1"/>
    </source>
</evidence>
<dbReference type="Proteomes" id="UP000216020">
    <property type="component" value="Unassembled WGS sequence"/>
</dbReference>
<dbReference type="SUPFAM" id="SSF49879">
    <property type="entry name" value="SMAD/FHA domain"/>
    <property type="match status" value="1"/>
</dbReference>
<gene>
    <name evidence="3" type="ORF">CAL29_02580</name>
</gene>
<sequence length="246" mass="25536">MKLTAIRRTDDLPFAPVEAEFPAPGGTIGRGRENRLVLDDAPGALCRVQALVRVGDSACWLANLSGMAGVSINGEALACEQEATLRHGDEVTIGAYVLHADDAAAMAAAPAPGIFGDLFGPGTLPVGAAPDVSAHPFDMASAAGRNPEDPLAQLGHGDTVFGDKRGDPLAMFPDPDGRHVDHVFTDATPSTLHGEDPLASLRDDPIGGTIGGMTGPRGTPSRPMTDRDDVREPSGHMRPPTVRKDA</sequence>
<feature type="compositionally biased region" description="Basic and acidic residues" evidence="1">
    <location>
        <begin position="193"/>
        <end position="205"/>
    </location>
</feature>
<feature type="domain" description="FHA" evidence="2">
    <location>
        <begin position="27"/>
        <end position="94"/>
    </location>
</feature>
<reference evidence="4" key="1">
    <citation type="submission" date="2017-05" db="EMBL/GenBank/DDBJ databases">
        <title>Complete and WGS of Bordetella genogroups.</title>
        <authorList>
            <person name="Spilker T."/>
            <person name="Lipuma J."/>
        </authorList>
    </citation>
    <scope>NUCLEOTIDE SEQUENCE [LARGE SCALE GENOMIC DNA]</scope>
    <source>
        <strain evidence="4">AU16122</strain>
    </source>
</reference>